<sequence length="282" mass="29540">MTGVPDEVLHQADGFTAEPVGAKNIDVSPEAIAALVAQGAQALNDSAPLPSAALPDALRLLVGITHDLRSPLSSMLMLIERLRTGQAGPVTPQQEKQLGLLYSAAFGVASLTNDALDVARGTAHDVGSASPMPFSIAEVWKTVRALVHPIAEEKQLLLRWSGPAADRRIGHPGALHRVLLNLVTNALKFTTTGSVTVTAEELGDHLVRFVVADTGMGLPASVQAQLRRNGQLSNDPLVSSAGLGIAMCQQMLAVMDSELRDLSIAGRPGAALGFDVRLAPRP</sequence>
<gene>
    <name evidence="6" type="ORF">GEMMAAP_03585</name>
</gene>
<dbReference type="Proteomes" id="UP000076404">
    <property type="component" value="Chromosome"/>
</dbReference>
<dbReference type="InterPro" id="IPR005467">
    <property type="entry name" value="His_kinase_dom"/>
</dbReference>
<evidence type="ECO:0000256" key="1">
    <source>
        <dbReference type="ARBA" id="ARBA00000085"/>
    </source>
</evidence>
<keyword evidence="3" id="KW-0808">Transferase</keyword>
<organism evidence="6 7">
    <name type="scientific">Gemmatimonas phototrophica</name>
    <dbReference type="NCBI Taxonomy" id="1379270"/>
    <lineage>
        <taxon>Bacteria</taxon>
        <taxon>Pseudomonadati</taxon>
        <taxon>Gemmatimonadota</taxon>
        <taxon>Gemmatimonadia</taxon>
        <taxon>Gemmatimonadales</taxon>
        <taxon>Gemmatimonadaceae</taxon>
        <taxon>Gemmatimonas</taxon>
    </lineage>
</organism>
<keyword evidence="4" id="KW-0418">Kinase</keyword>
<accession>A0A143BHT1</accession>
<dbReference type="Gene3D" id="1.10.287.130">
    <property type="match status" value="1"/>
</dbReference>
<dbReference type="RefSeq" id="WP_026850198.1">
    <property type="nucleotide sequence ID" value="NZ_CP011454.1"/>
</dbReference>
<evidence type="ECO:0000256" key="4">
    <source>
        <dbReference type="ARBA" id="ARBA00022777"/>
    </source>
</evidence>
<dbReference type="EC" id="2.7.13.3" evidence="2"/>
<name>A0A143BHT1_9BACT</name>
<dbReference type="GO" id="GO:0000155">
    <property type="term" value="F:phosphorelay sensor kinase activity"/>
    <property type="evidence" value="ECO:0007669"/>
    <property type="project" value="InterPro"/>
</dbReference>
<dbReference type="SMART" id="SM00388">
    <property type="entry name" value="HisKA"/>
    <property type="match status" value="1"/>
</dbReference>
<dbReference type="PROSITE" id="PS50109">
    <property type="entry name" value="HIS_KIN"/>
    <property type="match status" value="1"/>
</dbReference>
<dbReference type="eggNOG" id="COG0642">
    <property type="taxonomic scope" value="Bacteria"/>
</dbReference>
<dbReference type="CDD" id="cd00082">
    <property type="entry name" value="HisKA"/>
    <property type="match status" value="1"/>
</dbReference>
<dbReference type="InterPro" id="IPR003594">
    <property type="entry name" value="HATPase_dom"/>
</dbReference>
<dbReference type="InterPro" id="IPR036890">
    <property type="entry name" value="HATPase_C_sf"/>
</dbReference>
<evidence type="ECO:0000256" key="2">
    <source>
        <dbReference type="ARBA" id="ARBA00012438"/>
    </source>
</evidence>
<evidence type="ECO:0000313" key="6">
    <source>
        <dbReference type="EMBL" id="AMW04163.1"/>
    </source>
</evidence>
<dbReference type="EMBL" id="CP011454">
    <property type="protein sequence ID" value="AMW04163.1"/>
    <property type="molecule type" value="Genomic_DNA"/>
</dbReference>
<dbReference type="Pfam" id="PF02518">
    <property type="entry name" value="HATPase_c"/>
    <property type="match status" value="1"/>
</dbReference>
<comment type="catalytic activity">
    <reaction evidence="1">
        <text>ATP + protein L-histidine = ADP + protein N-phospho-L-histidine.</text>
        <dbReference type="EC" id="2.7.13.3"/>
    </reaction>
</comment>
<feature type="domain" description="Histidine kinase" evidence="5">
    <location>
        <begin position="63"/>
        <end position="282"/>
    </location>
</feature>
<proteinExistence type="predicted"/>
<dbReference type="SUPFAM" id="SSF55874">
    <property type="entry name" value="ATPase domain of HSP90 chaperone/DNA topoisomerase II/histidine kinase"/>
    <property type="match status" value="1"/>
</dbReference>
<evidence type="ECO:0000313" key="7">
    <source>
        <dbReference type="Proteomes" id="UP000076404"/>
    </source>
</evidence>
<protein>
    <recommendedName>
        <fullName evidence="2">histidine kinase</fullName>
        <ecNumber evidence="2">2.7.13.3</ecNumber>
    </recommendedName>
</protein>
<keyword evidence="7" id="KW-1185">Reference proteome</keyword>
<reference evidence="6 7" key="2">
    <citation type="journal article" date="2016" name="Environ. Microbiol. Rep.">
        <title>Metagenomic evidence for the presence of phototrophic Gemmatimonadetes bacteria in diverse environments.</title>
        <authorList>
            <person name="Zeng Y."/>
            <person name="Baumbach J."/>
            <person name="Barbosa E.G."/>
            <person name="Azevedo V."/>
            <person name="Zhang C."/>
            <person name="Koblizek M."/>
        </authorList>
    </citation>
    <scope>NUCLEOTIDE SEQUENCE [LARGE SCALE GENOMIC DNA]</scope>
    <source>
        <strain evidence="6 7">AP64</strain>
    </source>
</reference>
<dbReference type="AlphaFoldDB" id="A0A143BHT1"/>
<evidence type="ECO:0000256" key="3">
    <source>
        <dbReference type="ARBA" id="ARBA00022679"/>
    </source>
</evidence>
<evidence type="ECO:0000259" key="5">
    <source>
        <dbReference type="PROSITE" id="PS50109"/>
    </source>
</evidence>
<reference evidence="6 7" key="1">
    <citation type="journal article" date="2014" name="Proc. Natl. Acad. Sci. U.S.A.">
        <title>Functional type 2 photosynthetic reaction centers found in the rare bacterial phylum Gemmatimonadetes.</title>
        <authorList>
            <person name="Zeng Y."/>
            <person name="Feng F."/>
            <person name="Medova H."/>
            <person name="Dean J."/>
            <person name="Koblizek M."/>
        </authorList>
    </citation>
    <scope>NUCLEOTIDE SEQUENCE [LARGE SCALE GENOMIC DNA]</scope>
    <source>
        <strain evidence="6 7">AP64</strain>
    </source>
</reference>
<dbReference type="InterPro" id="IPR036097">
    <property type="entry name" value="HisK_dim/P_sf"/>
</dbReference>
<dbReference type="InterPro" id="IPR003661">
    <property type="entry name" value="HisK_dim/P_dom"/>
</dbReference>
<dbReference type="STRING" id="1379270.GEMMAAP_03585"/>
<dbReference type="SMART" id="SM00387">
    <property type="entry name" value="HATPase_c"/>
    <property type="match status" value="1"/>
</dbReference>
<dbReference type="PANTHER" id="PTHR43047">
    <property type="entry name" value="TWO-COMPONENT HISTIDINE PROTEIN KINASE"/>
    <property type="match status" value="1"/>
</dbReference>
<dbReference type="Pfam" id="PF00512">
    <property type="entry name" value="HisKA"/>
    <property type="match status" value="1"/>
</dbReference>
<dbReference type="KEGG" id="gph:GEMMAAP_03585"/>
<dbReference type="PANTHER" id="PTHR43047:SF64">
    <property type="entry name" value="HISTIDINE KINASE CONTAINING CHEY-HOMOLOGOUS RECEIVER DOMAIN AND PAS DOMAIN-RELATED"/>
    <property type="match status" value="1"/>
</dbReference>
<dbReference type="Gene3D" id="3.30.565.10">
    <property type="entry name" value="Histidine kinase-like ATPase, C-terminal domain"/>
    <property type="match status" value="1"/>
</dbReference>
<dbReference type="OrthoDB" id="9797243at2"/>
<dbReference type="SUPFAM" id="SSF47384">
    <property type="entry name" value="Homodimeric domain of signal transducing histidine kinase"/>
    <property type="match status" value="1"/>
</dbReference>